<gene>
    <name evidence="1" type="ORF">UFOVP775_37</name>
</gene>
<protein>
    <submittedName>
        <fullName evidence="1">Uncharacterized protein</fullName>
    </submittedName>
</protein>
<accession>A0A6J5NZ96</accession>
<name>A0A6J5NZ96_9CAUD</name>
<reference evidence="1" key="1">
    <citation type="submission" date="2020-04" db="EMBL/GenBank/DDBJ databases">
        <authorList>
            <person name="Chiriac C."/>
            <person name="Salcher M."/>
            <person name="Ghai R."/>
            <person name="Kavagutti S V."/>
        </authorList>
    </citation>
    <scope>NUCLEOTIDE SEQUENCE</scope>
</reference>
<sequence>MAIYKFEQFNVEIINPTVTVTIVTDDIINRVCSASVLLTTASTIFGVDFNGYTYTSDWNDQDIIDWVNNVELPKYEVNN</sequence>
<proteinExistence type="predicted"/>
<dbReference type="EMBL" id="LR796725">
    <property type="protein sequence ID" value="CAB4162418.1"/>
    <property type="molecule type" value="Genomic_DNA"/>
</dbReference>
<organism evidence="1">
    <name type="scientific">uncultured Caudovirales phage</name>
    <dbReference type="NCBI Taxonomy" id="2100421"/>
    <lineage>
        <taxon>Viruses</taxon>
        <taxon>Duplodnaviria</taxon>
        <taxon>Heunggongvirae</taxon>
        <taxon>Uroviricota</taxon>
        <taxon>Caudoviricetes</taxon>
        <taxon>Peduoviridae</taxon>
        <taxon>Maltschvirus</taxon>
        <taxon>Maltschvirus maltsch</taxon>
    </lineage>
</organism>
<evidence type="ECO:0000313" key="1">
    <source>
        <dbReference type="EMBL" id="CAB4162418.1"/>
    </source>
</evidence>